<dbReference type="InterPro" id="IPR036412">
    <property type="entry name" value="HAD-like_sf"/>
</dbReference>
<dbReference type="Proteomes" id="UP000003167">
    <property type="component" value="Unassembled WGS sequence"/>
</dbReference>
<dbReference type="AlphaFoldDB" id="H1HPS1"/>
<keyword evidence="1" id="KW-0378">Hydrolase</keyword>
<reference evidence="1 2" key="1">
    <citation type="submission" date="2011-12" db="EMBL/GenBank/DDBJ databases">
        <title>The Genome Sequence of Prevotella maculosa OT 289.</title>
        <authorList>
            <consortium name="The Broad Institute Genome Sequencing Platform"/>
            <person name="Earl A."/>
            <person name="Ward D."/>
            <person name="Feldgarden M."/>
            <person name="Gevers D."/>
            <person name="Izard J."/>
            <person name="Blanton J.M."/>
            <person name="Mathney J."/>
            <person name="Tanner A.C."/>
            <person name="Dewhirst F.E."/>
            <person name="Young S.K."/>
            <person name="Zeng Q."/>
            <person name="Gargeya S."/>
            <person name="Fitzgerald M."/>
            <person name="Haas B."/>
            <person name="Abouelleil A."/>
            <person name="Alvarado L."/>
            <person name="Arachchi H.M."/>
            <person name="Berlin A."/>
            <person name="Chapman S.B."/>
            <person name="Gearin G."/>
            <person name="Goldberg J."/>
            <person name="Griggs A."/>
            <person name="Gujja S."/>
            <person name="Hansen M."/>
            <person name="Heiman D."/>
            <person name="Howarth C."/>
            <person name="Larimer J."/>
            <person name="Lui A."/>
            <person name="MacDonald P.J.P."/>
            <person name="McCowen C."/>
            <person name="Montmayeur A."/>
            <person name="Murphy C."/>
            <person name="Neiman D."/>
            <person name="Pearson M."/>
            <person name="Priest M."/>
            <person name="Roberts A."/>
            <person name="Saif S."/>
            <person name="Shea T."/>
            <person name="Sisk P."/>
            <person name="Stolte C."/>
            <person name="Sykes S."/>
            <person name="Wortman J."/>
            <person name="Nusbaum C."/>
            <person name="Birren B."/>
        </authorList>
    </citation>
    <scope>NUCLEOTIDE SEQUENCE [LARGE SCALE GENOMIC DNA]</scope>
    <source>
        <strain evidence="1 2">OT 289</strain>
    </source>
</reference>
<accession>H1HPS1</accession>
<name>H1HPS1_9BACT</name>
<dbReference type="SFLD" id="SFLDS00003">
    <property type="entry name" value="Haloacid_Dehalogenase"/>
    <property type="match status" value="1"/>
</dbReference>
<evidence type="ECO:0000313" key="1">
    <source>
        <dbReference type="EMBL" id="EHO67145.1"/>
    </source>
</evidence>
<dbReference type="Pfam" id="PF13419">
    <property type="entry name" value="HAD_2"/>
    <property type="match status" value="1"/>
</dbReference>
<organism evidence="1 2">
    <name type="scientific">Segatella maculosa OT 289</name>
    <dbReference type="NCBI Taxonomy" id="999422"/>
    <lineage>
        <taxon>Bacteria</taxon>
        <taxon>Pseudomonadati</taxon>
        <taxon>Bacteroidota</taxon>
        <taxon>Bacteroidia</taxon>
        <taxon>Bacteroidales</taxon>
        <taxon>Prevotellaceae</taxon>
        <taxon>Segatella</taxon>
    </lineage>
</organism>
<dbReference type="PATRIC" id="fig|999422.3.peg.2277"/>
<dbReference type="PANTHER" id="PTHR47478">
    <property type="match status" value="1"/>
</dbReference>
<sequence>MTKMSLSTKNKVIVFDLDDTLYKEIDFVKSGFHAIASAIGIEGAQDELLNWLQHGENAFEKLTAKYSIGYSISELLQIYRSHIPDIYLDNDAEECLNTLKEKARLGLITDGRTLTQWNKIQALGLTAFIQQEDILVSEAFGYGKPAPQVYRFFEVKYPNCAYYYIGDNVTKDFVTANERGWTTVCLLDDGRNIHRQDMDVAKEFQPRYRVQKLSQVCSIIN</sequence>
<dbReference type="Gene3D" id="1.10.150.520">
    <property type="match status" value="1"/>
</dbReference>
<dbReference type="HOGENOM" id="CLU_045011_8_3_10"/>
<dbReference type="InterPro" id="IPR023214">
    <property type="entry name" value="HAD_sf"/>
</dbReference>
<keyword evidence="2" id="KW-1185">Reference proteome</keyword>
<dbReference type="GO" id="GO:0016787">
    <property type="term" value="F:hydrolase activity"/>
    <property type="evidence" value="ECO:0007669"/>
    <property type="project" value="UniProtKB-KW"/>
</dbReference>
<gene>
    <name evidence="1" type="ORF">HMPREF9944_02246</name>
</gene>
<evidence type="ECO:0000313" key="2">
    <source>
        <dbReference type="Proteomes" id="UP000003167"/>
    </source>
</evidence>
<dbReference type="EMBL" id="AGEK01000037">
    <property type="protein sequence ID" value="EHO67145.1"/>
    <property type="molecule type" value="Genomic_DNA"/>
</dbReference>
<dbReference type="RefSeq" id="WP_008566234.1">
    <property type="nucleotide sequence ID" value="NZ_JH594509.1"/>
</dbReference>
<dbReference type="PANTHER" id="PTHR47478:SF1">
    <property type="entry name" value="PYRIMIDINE 5'-NUCLEOTIDASE YJJG"/>
    <property type="match status" value="1"/>
</dbReference>
<dbReference type="Gene3D" id="3.40.50.1000">
    <property type="entry name" value="HAD superfamily/HAD-like"/>
    <property type="match status" value="1"/>
</dbReference>
<comment type="caution">
    <text evidence="1">The sequence shown here is derived from an EMBL/GenBank/DDBJ whole genome shotgun (WGS) entry which is preliminary data.</text>
</comment>
<dbReference type="InterPro" id="IPR052550">
    <property type="entry name" value="Pyrimidine_5'-ntase_YjjG"/>
</dbReference>
<proteinExistence type="predicted"/>
<protein>
    <submittedName>
        <fullName evidence="1">HAD hydrolase, family IA</fullName>
    </submittedName>
</protein>
<dbReference type="InterPro" id="IPR041492">
    <property type="entry name" value="HAD_2"/>
</dbReference>
<dbReference type="SFLD" id="SFLDG01129">
    <property type="entry name" value="C1.5:_HAD__Beta-PGM__Phosphata"/>
    <property type="match status" value="1"/>
</dbReference>
<dbReference type="SUPFAM" id="SSF56784">
    <property type="entry name" value="HAD-like"/>
    <property type="match status" value="1"/>
</dbReference>
<dbReference type="STRING" id="999422.HMPREF9944_02246"/>